<comment type="similarity">
    <text evidence="1 2">Belongs to the phD/YefM antitoxin family.</text>
</comment>
<accession>A0ABY8NYE0</accession>
<dbReference type="InterPro" id="IPR006442">
    <property type="entry name" value="Antitoxin_Phd/YefM"/>
</dbReference>
<sequence>MTITTISSREFNQDVSKAKRAALSGPVFITDRGHTAHVLLSVEEYKKITDKKESIVDLLAMPEASEIEFESPRLNTNLYHPTDFS</sequence>
<dbReference type="EMBL" id="CP123757">
    <property type="protein sequence ID" value="WGO82273.1"/>
    <property type="molecule type" value="Genomic_DNA"/>
</dbReference>
<gene>
    <name evidence="3" type="ORF">QG404_00500</name>
</gene>
<name>A0ABY8NYE0_9GAMM</name>
<reference evidence="3 4" key="1">
    <citation type="submission" date="2023-04" db="EMBL/GenBank/DDBJ databases">
        <title>Genome dynamics across the evolutionary transition to endosymbiosis.</title>
        <authorList>
            <person name="Siozios S."/>
            <person name="Nadal-Jimenez P."/>
            <person name="Azagi T."/>
            <person name="Sprong H."/>
            <person name="Frost C.L."/>
            <person name="Parratt S.R."/>
            <person name="Taylor G."/>
            <person name="Brettell L."/>
            <person name="Lew K.C."/>
            <person name="Croft L."/>
            <person name="King K.C."/>
            <person name="Brockhurst M.A."/>
            <person name="Hypsa V."/>
            <person name="Novakova E."/>
            <person name="Darby A.C."/>
            <person name="Hurst G.D.D."/>
        </authorList>
    </citation>
    <scope>NUCLEOTIDE SEQUENCE [LARGE SCALE GENOMIC DNA]</scope>
    <source>
        <strain evidence="4">aApi_AU</strain>
        <plasmid evidence="3 4">paApi_AU1</plasmid>
    </source>
</reference>
<dbReference type="RefSeq" id="WP_280937013.1">
    <property type="nucleotide sequence ID" value="NZ_CP123757.1"/>
</dbReference>
<protein>
    <recommendedName>
        <fullName evidence="2">Antitoxin</fullName>
    </recommendedName>
</protein>
<organism evidence="3 4">
    <name type="scientific">Arsenophonus apicola</name>
    <dbReference type="NCBI Taxonomy" id="2879119"/>
    <lineage>
        <taxon>Bacteria</taxon>
        <taxon>Pseudomonadati</taxon>
        <taxon>Pseudomonadota</taxon>
        <taxon>Gammaproteobacteria</taxon>
        <taxon>Enterobacterales</taxon>
        <taxon>Morganellaceae</taxon>
        <taxon>Arsenophonus</taxon>
    </lineage>
</organism>
<geneLocation type="plasmid" evidence="3 4">
    <name>paApi_AU1</name>
</geneLocation>
<dbReference type="Pfam" id="PF02604">
    <property type="entry name" value="PhdYeFM_antitox"/>
    <property type="match status" value="1"/>
</dbReference>
<evidence type="ECO:0000313" key="3">
    <source>
        <dbReference type="EMBL" id="WGO82273.1"/>
    </source>
</evidence>
<evidence type="ECO:0000313" key="4">
    <source>
        <dbReference type="Proteomes" id="UP001231859"/>
    </source>
</evidence>
<keyword evidence="4" id="KW-1185">Reference proteome</keyword>
<evidence type="ECO:0000256" key="1">
    <source>
        <dbReference type="ARBA" id="ARBA00009981"/>
    </source>
</evidence>
<dbReference type="Proteomes" id="UP001231859">
    <property type="component" value="Plasmid paApi_AU1"/>
</dbReference>
<evidence type="ECO:0000256" key="2">
    <source>
        <dbReference type="RuleBase" id="RU362080"/>
    </source>
</evidence>
<dbReference type="Gene3D" id="3.40.1620.10">
    <property type="entry name" value="YefM-like domain"/>
    <property type="match status" value="1"/>
</dbReference>
<keyword evidence="3" id="KW-0614">Plasmid</keyword>
<dbReference type="SUPFAM" id="SSF143120">
    <property type="entry name" value="YefM-like"/>
    <property type="match status" value="1"/>
</dbReference>
<dbReference type="InterPro" id="IPR036165">
    <property type="entry name" value="YefM-like_sf"/>
</dbReference>
<comment type="function">
    <text evidence="2">Antitoxin component of a type II toxin-antitoxin (TA) system.</text>
</comment>
<proteinExistence type="inferred from homology"/>